<dbReference type="AlphaFoldDB" id="A0AA87YXM6"/>
<comment type="caution">
    <text evidence="2">The sequence shown here is derived from an EMBL/GenBank/DDBJ whole genome shotgun (WGS) entry which is preliminary data.</text>
</comment>
<name>A0AA87YXM6_FICCA</name>
<evidence type="ECO:0000256" key="1">
    <source>
        <dbReference type="SAM" id="MobiDB-lite"/>
    </source>
</evidence>
<gene>
    <name evidence="2" type="ORF">TIFTF001_047182</name>
</gene>
<sequence length="89" mass="9704">MAIRHRADFSYQSHRGSSTGLLSQSVPSSGRSFMVVDARGASNARLILGAFSHASNYAFRAPYPTREQIRRTVIPRFIGICTSSGTIVT</sequence>
<evidence type="ECO:0000313" key="3">
    <source>
        <dbReference type="Proteomes" id="UP001187192"/>
    </source>
</evidence>
<reference evidence="2" key="1">
    <citation type="submission" date="2023-07" db="EMBL/GenBank/DDBJ databases">
        <title>draft genome sequence of fig (Ficus carica).</title>
        <authorList>
            <person name="Takahashi T."/>
            <person name="Nishimura K."/>
        </authorList>
    </citation>
    <scope>NUCLEOTIDE SEQUENCE</scope>
</reference>
<feature type="region of interest" description="Disordered" evidence="1">
    <location>
        <begin position="1"/>
        <end position="27"/>
    </location>
</feature>
<dbReference type="EMBL" id="BTGU01005217">
    <property type="protein sequence ID" value="GMN20840.1"/>
    <property type="molecule type" value="Genomic_DNA"/>
</dbReference>
<dbReference type="Proteomes" id="UP001187192">
    <property type="component" value="Unassembled WGS sequence"/>
</dbReference>
<protein>
    <submittedName>
        <fullName evidence="2">Uncharacterized protein</fullName>
    </submittedName>
</protein>
<proteinExistence type="predicted"/>
<accession>A0AA87YXM6</accession>
<organism evidence="2 3">
    <name type="scientific">Ficus carica</name>
    <name type="common">Common fig</name>
    <dbReference type="NCBI Taxonomy" id="3494"/>
    <lineage>
        <taxon>Eukaryota</taxon>
        <taxon>Viridiplantae</taxon>
        <taxon>Streptophyta</taxon>
        <taxon>Embryophyta</taxon>
        <taxon>Tracheophyta</taxon>
        <taxon>Spermatophyta</taxon>
        <taxon>Magnoliopsida</taxon>
        <taxon>eudicotyledons</taxon>
        <taxon>Gunneridae</taxon>
        <taxon>Pentapetalae</taxon>
        <taxon>rosids</taxon>
        <taxon>fabids</taxon>
        <taxon>Rosales</taxon>
        <taxon>Moraceae</taxon>
        <taxon>Ficeae</taxon>
        <taxon>Ficus</taxon>
    </lineage>
</organism>
<feature type="compositionally biased region" description="Polar residues" evidence="1">
    <location>
        <begin position="10"/>
        <end position="27"/>
    </location>
</feature>
<evidence type="ECO:0000313" key="2">
    <source>
        <dbReference type="EMBL" id="GMN20840.1"/>
    </source>
</evidence>
<keyword evidence="3" id="KW-1185">Reference proteome</keyword>